<protein>
    <recommendedName>
        <fullName evidence="8">Aminotransferase</fullName>
        <ecNumber evidence="8">2.6.1.-</ecNumber>
    </recommendedName>
</protein>
<evidence type="ECO:0000313" key="11">
    <source>
        <dbReference type="Proteomes" id="UP000594800"/>
    </source>
</evidence>
<comment type="similarity">
    <text evidence="2 8">Belongs to the class-I pyridoxal-phosphate-dependent aminotransferase family.</text>
</comment>
<keyword evidence="6" id="KW-0663">Pyridoxal phosphate</keyword>
<evidence type="ECO:0000256" key="5">
    <source>
        <dbReference type="ARBA" id="ARBA00022679"/>
    </source>
</evidence>
<dbReference type="SUPFAM" id="SSF53383">
    <property type="entry name" value="PLP-dependent transferases"/>
    <property type="match status" value="1"/>
</dbReference>
<evidence type="ECO:0000256" key="1">
    <source>
        <dbReference type="ARBA" id="ARBA00001933"/>
    </source>
</evidence>
<dbReference type="PANTHER" id="PTHR46383:SF1">
    <property type="entry name" value="ASPARTATE AMINOTRANSFERASE"/>
    <property type="match status" value="1"/>
</dbReference>
<proteinExistence type="inferred from homology"/>
<dbReference type="InterPro" id="IPR004839">
    <property type="entry name" value="Aminotransferase_I/II_large"/>
</dbReference>
<evidence type="ECO:0000259" key="9">
    <source>
        <dbReference type="Pfam" id="PF00155"/>
    </source>
</evidence>
<dbReference type="InterPro" id="IPR050596">
    <property type="entry name" value="AspAT/PAT-like"/>
</dbReference>
<reference evidence="10 11" key="1">
    <citation type="submission" date="2020-11" db="EMBL/GenBank/DDBJ databases">
        <title>Description of Pontivivens ytuae sp. nov. isolated from deep sea sediment of Mariana Trench.</title>
        <authorList>
            <person name="Wang Z."/>
            <person name="Sun Q.-L."/>
            <person name="Xu X.-D."/>
            <person name="Tang Y.-Z."/>
            <person name="Zhang J."/>
        </authorList>
    </citation>
    <scope>NUCLEOTIDE SEQUENCE [LARGE SCALE GENOMIC DNA]</scope>
    <source>
        <strain evidence="10 11">MT2928</strain>
    </source>
</reference>
<organism evidence="10 11">
    <name type="scientific">Pontivivens ytuae</name>
    <dbReference type="NCBI Taxonomy" id="2789856"/>
    <lineage>
        <taxon>Bacteria</taxon>
        <taxon>Pseudomonadati</taxon>
        <taxon>Pseudomonadota</taxon>
        <taxon>Alphaproteobacteria</taxon>
        <taxon>Rhodobacterales</taxon>
        <taxon>Paracoccaceae</taxon>
        <taxon>Pontivivens</taxon>
    </lineage>
</organism>
<keyword evidence="11" id="KW-1185">Reference proteome</keyword>
<feature type="domain" description="Aminotransferase class I/classII large" evidence="9">
    <location>
        <begin position="32"/>
        <end position="392"/>
    </location>
</feature>
<evidence type="ECO:0000256" key="2">
    <source>
        <dbReference type="ARBA" id="ARBA00007441"/>
    </source>
</evidence>
<dbReference type="EMBL" id="CP064942">
    <property type="protein sequence ID" value="QPH53920.1"/>
    <property type="molecule type" value="Genomic_DNA"/>
</dbReference>
<dbReference type="Proteomes" id="UP000594800">
    <property type="component" value="Chromosome"/>
</dbReference>
<accession>A0A7S9LS25</accession>
<dbReference type="Gene3D" id="3.90.1150.10">
    <property type="entry name" value="Aspartate Aminotransferase, domain 1"/>
    <property type="match status" value="1"/>
</dbReference>
<dbReference type="CDD" id="cd00609">
    <property type="entry name" value="AAT_like"/>
    <property type="match status" value="1"/>
</dbReference>
<dbReference type="GO" id="GO:0006520">
    <property type="term" value="P:amino acid metabolic process"/>
    <property type="evidence" value="ECO:0007669"/>
    <property type="project" value="InterPro"/>
</dbReference>
<gene>
    <name evidence="10" type="ORF">I0K15_19450</name>
</gene>
<comment type="catalytic activity">
    <reaction evidence="7">
        <text>L-aspartate + 2-oxoglutarate = oxaloacetate + L-glutamate</text>
        <dbReference type="Rhea" id="RHEA:21824"/>
        <dbReference type="ChEBI" id="CHEBI:16452"/>
        <dbReference type="ChEBI" id="CHEBI:16810"/>
        <dbReference type="ChEBI" id="CHEBI:29985"/>
        <dbReference type="ChEBI" id="CHEBI:29991"/>
        <dbReference type="EC" id="2.6.1.1"/>
    </reaction>
</comment>
<dbReference type="AlphaFoldDB" id="A0A7S9LS25"/>
<evidence type="ECO:0000256" key="3">
    <source>
        <dbReference type="ARBA" id="ARBA00011738"/>
    </source>
</evidence>
<dbReference type="FunFam" id="3.40.640.10:FF:000033">
    <property type="entry name" value="Aspartate aminotransferase"/>
    <property type="match status" value="1"/>
</dbReference>
<dbReference type="Gene3D" id="3.40.640.10">
    <property type="entry name" value="Type I PLP-dependent aspartate aminotransferase-like (Major domain)"/>
    <property type="match status" value="1"/>
</dbReference>
<evidence type="ECO:0000256" key="8">
    <source>
        <dbReference type="RuleBase" id="RU000481"/>
    </source>
</evidence>
<evidence type="ECO:0000256" key="4">
    <source>
        <dbReference type="ARBA" id="ARBA00022576"/>
    </source>
</evidence>
<dbReference type="RefSeq" id="WP_196103129.1">
    <property type="nucleotide sequence ID" value="NZ_CP064942.1"/>
</dbReference>
<dbReference type="EC" id="2.6.1.-" evidence="8"/>
<dbReference type="PROSITE" id="PS00105">
    <property type="entry name" value="AA_TRANSFER_CLASS_1"/>
    <property type="match status" value="1"/>
</dbReference>
<name>A0A7S9LS25_9RHOB</name>
<dbReference type="InterPro" id="IPR015422">
    <property type="entry name" value="PyrdxlP-dep_Trfase_small"/>
</dbReference>
<dbReference type="PANTHER" id="PTHR46383">
    <property type="entry name" value="ASPARTATE AMINOTRANSFERASE"/>
    <property type="match status" value="1"/>
</dbReference>
<sequence length="400" mass="43133">MPFLADSLARVKPSPTIAVTTRAAELKAEGRDIIGLGAGEPDFDTPDNIKDAAKAAMDAGKTKYTAPDGIPELKEAIVAKFKRENGLDYTTAQVSVASGGKQILYNALVATLNPGDEVIIPAPYWVSYPDMVLLGGGEPVVIEASIDTAYKITPEQLEAAITPRTKWFIFNSPSNPTGAGYSRDELKALTDVLMKHPHVWVMTDDMYEHITFDGFEFATPAEVEPALYDRTLTCNGVSKAYSMTGWRIGYAAGPEELIKAMRKVQSQSTSNPCSISQWAAVEALNGPQDYITESRVAFQRRRDLVVRLLNACEGITCPVPEGAFYVYPSIAGCIGKRTPSGKLLETDEDFASELLDAEGVAVVFGGAFGLSPAFRVSYATSDDVLTEACTRIARFCASLA</sequence>
<evidence type="ECO:0000256" key="7">
    <source>
        <dbReference type="ARBA" id="ARBA00049185"/>
    </source>
</evidence>
<keyword evidence="5 8" id="KW-0808">Transferase</keyword>
<evidence type="ECO:0000256" key="6">
    <source>
        <dbReference type="ARBA" id="ARBA00022898"/>
    </source>
</evidence>
<dbReference type="GO" id="GO:0004069">
    <property type="term" value="F:L-aspartate:2-oxoglutarate aminotransferase activity"/>
    <property type="evidence" value="ECO:0007669"/>
    <property type="project" value="UniProtKB-EC"/>
</dbReference>
<dbReference type="Pfam" id="PF00155">
    <property type="entry name" value="Aminotran_1_2"/>
    <property type="match status" value="1"/>
</dbReference>
<dbReference type="KEGG" id="poz:I0K15_19450"/>
<evidence type="ECO:0000313" key="10">
    <source>
        <dbReference type="EMBL" id="QPH53920.1"/>
    </source>
</evidence>
<dbReference type="GO" id="GO:0030170">
    <property type="term" value="F:pyridoxal phosphate binding"/>
    <property type="evidence" value="ECO:0007669"/>
    <property type="project" value="InterPro"/>
</dbReference>
<dbReference type="InterPro" id="IPR015421">
    <property type="entry name" value="PyrdxlP-dep_Trfase_major"/>
</dbReference>
<comment type="subunit">
    <text evidence="3">Homodimer.</text>
</comment>
<dbReference type="InterPro" id="IPR015424">
    <property type="entry name" value="PyrdxlP-dep_Trfase"/>
</dbReference>
<keyword evidence="4 8" id="KW-0032">Aminotransferase</keyword>
<dbReference type="InterPro" id="IPR004838">
    <property type="entry name" value="NHTrfase_class1_PyrdxlP-BS"/>
</dbReference>
<comment type="cofactor">
    <cofactor evidence="1 8">
        <name>pyridoxal 5'-phosphate</name>
        <dbReference type="ChEBI" id="CHEBI:597326"/>
    </cofactor>
</comment>